<sequence>MEEIEITNGRGFAPISGGGILTFEIQGINERETILHKHYQDIYSRYLNENQTMHVGNFIVPMWGEGHNLYPQEVFSITSENKLLPEVIKKQVKFLFGKGPRLYREIIQGEGEKQHRVRLPVEMPEVDEWLESWEEMGHPHYWEYLKNLIVDYYYVNTCCTKYHLSRARRLNAQSTPAVKKIIALSYIGSDEARLATTGHSLQKRIKNEDCRYVIVGDWLNPNRYEYEVFHRLDPSDPFKYPVPVSFNTEKNFTKWVYAFNDWFKGLLEWIKASNLTPRYLNSYLKNALNAHVHVSIPGSWYNSQKEILQAICQQNLTENAPVQSEYKGVKLVDGKGTAIPFYESMVEQLIACELRKITSMLSGEGKNQGKLWASTKWGEEGWEFKEFPGKFKDFISSLIEYDKRSDQVILAGKGISSSITNVENDGVISKSGSDVYYNYLIYIASLVQDEYYITKEINRAIHLNFPDTKKQGIKLGFWIDIPAKLQDTSPGDRLQQTATGDPKSNITKKQEQ</sequence>
<accession>A0A5J4SQR4</accession>
<proteinExistence type="predicted"/>
<evidence type="ECO:0000313" key="2">
    <source>
        <dbReference type="EMBL" id="KAA6348504.1"/>
    </source>
</evidence>
<name>A0A5J4SQR4_9ZZZZ</name>
<gene>
    <name evidence="2" type="ORF">EZS27_004104</name>
</gene>
<comment type="caution">
    <text evidence="2">The sequence shown here is derived from an EMBL/GenBank/DDBJ whole genome shotgun (WGS) entry which is preliminary data.</text>
</comment>
<organism evidence="2">
    <name type="scientific">termite gut metagenome</name>
    <dbReference type="NCBI Taxonomy" id="433724"/>
    <lineage>
        <taxon>unclassified sequences</taxon>
        <taxon>metagenomes</taxon>
        <taxon>organismal metagenomes</taxon>
    </lineage>
</organism>
<dbReference type="EMBL" id="SNRY01000067">
    <property type="protein sequence ID" value="KAA6348504.1"/>
    <property type="molecule type" value="Genomic_DNA"/>
</dbReference>
<reference evidence="2" key="1">
    <citation type="submission" date="2019-03" db="EMBL/GenBank/DDBJ databases">
        <title>Single cell metagenomics reveals metabolic interactions within the superorganism composed of flagellate Streblomastix strix and complex community of Bacteroidetes bacteria on its surface.</title>
        <authorList>
            <person name="Treitli S.C."/>
            <person name="Kolisko M."/>
            <person name="Husnik F."/>
            <person name="Keeling P."/>
            <person name="Hampl V."/>
        </authorList>
    </citation>
    <scope>NUCLEOTIDE SEQUENCE</scope>
    <source>
        <strain evidence="2">STM</strain>
    </source>
</reference>
<protein>
    <submittedName>
        <fullName evidence="2">Uncharacterized protein</fullName>
    </submittedName>
</protein>
<dbReference type="AlphaFoldDB" id="A0A5J4SQR4"/>
<evidence type="ECO:0000256" key="1">
    <source>
        <dbReference type="SAM" id="MobiDB-lite"/>
    </source>
</evidence>
<feature type="region of interest" description="Disordered" evidence="1">
    <location>
        <begin position="487"/>
        <end position="512"/>
    </location>
</feature>